<protein>
    <submittedName>
        <fullName evidence="2">Uncharacterized protein</fullName>
    </submittedName>
</protein>
<dbReference type="EnsemblPlants" id="LPERR02G27050.1">
    <property type="protein sequence ID" value="LPERR02G27050.1"/>
    <property type="gene ID" value="LPERR02G27050"/>
</dbReference>
<feature type="region of interest" description="Disordered" evidence="1">
    <location>
        <begin position="71"/>
        <end position="168"/>
    </location>
</feature>
<feature type="compositionally biased region" description="Polar residues" evidence="1">
    <location>
        <begin position="158"/>
        <end position="168"/>
    </location>
</feature>
<evidence type="ECO:0000256" key="1">
    <source>
        <dbReference type="SAM" id="MobiDB-lite"/>
    </source>
</evidence>
<name>A0A0D9VL79_9ORYZ</name>
<feature type="compositionally biased region" description="Low complexity" evidence="1">
    <location>
        <begin position="133"/>
        <end position="149"/>
    </location>
</feature>
<reference evidence="3" key="2">
    <citation type="submission" date="2013-12" db="EMBL/GenBank/DDBJ databases">
        <authorList>
            <person name="Yu Y."/>
            <person name="Lee S."/>
            <person name="de Baynast K."/>
            <person name="Wissotski M."/>
            <person name="Liu L."/>
            <person name="Talag J."/>
            <person name="Goicoechea J."/>
            <person name="Angelova A."/>
            <person name="Jetty R."/>
            <person name="Kudrna D."/>
            <person name="Golser W."/>
            <person name="Rivera L."/>
            <person name="Zhang J."/>
            <person name="Wing R."/>
        </authorList>
    </citation>
    <scope>NUCLEOTIDE SEQUENCE</scope>
</reference>
<dbReference type="Gramene" id="LPERR02G27050.1">
    <property type="protein sequence ID" value="LPERR02G27050.1"/>
    <property type="gene ID" value="LPERR02G27050"/>
</dbReference>
<dbReference type="HOGENOM" id="CLU_048669_3_0_1"/>
<accession>A0A0D9VL79</accession>
<evidence type="ECO:0000313" key="3">
    <source>
        <dbReference type="Proteomes" id="UP000032180"/>
    </source>
</evidence>
<evidence type="ECO:0000313" key="2">
    <source>
        <dbReference type="EnsemblPlants" id="LPERR02G27050.1"/>
    </source>
</evidence>
<reference evidence="2 3" key="1">
    <citation type="submission" date="2012-08" db="EMBL/GenBank/DDBJ databases">
        <title>Oryza genome evolution.</title>
        <authorList>
            <person name="Wing R.A."/>
        </authorList>
    </citation>
    <scope>NUCLEOTIDE SEQUENCE</scope>
</reference>
<reference evidence="2" key="3">
    <citation type="submission" date="2015-04" db="UniProtKB">
        <authorList>
            <consortium name="EnsemblPlants"/>
        </authorList>
    </citation>
    <scope>IDENTIFICATION</scope>
</reference>
<dbReference type="Proteomes" id="UP000032180">
    <property type="component" value="Chromosome 2"/>
</dbReference>
<sequence length="168" mass="18388">MGPQPYMSGRMPTQQMTAQPHPMYYPPQFGYWYPPDYPYQQAVYNSQMLQHYYPQLYSPASPSTPSYQYMGYMTGGPGPRSGFSPVQQAARPPFVQQSAAQFEGSFPPGPSLPPDFRLQLPPHAVSRQPDDITGSQTAPSASASAVSTTDNKEASKPIGSNSDLNTSN</sequence>
<proteinExistence type="predicted"/>
<dbReference type="AlphaFoldDB" id="A0A0D9VL79"/>
<keyword evidence="3" id="KW-1185">Reference proteome</keyword>
<organism evidence="2 3">
    <name type="scientific">Leersia perrieri</name>
    <dbReference type="NCBI Taxonomy" id="77586"/>
    <lineage>
        <taxon>Eukaryota</taxon>
        <taxon>Viridiplantae</taxon>
        <taxon>Streptophyta</taxon>
        <taxon>Embryophyta</taxon>
        <taxon>Tracheophyta</taxon>
        <taxon>Spermatophyta</taxon>
        <taxon>Magnoliopsida</taxon>
        <taxon>Liliopsida</taxon>
        <taxon>Poales</taxon>
        <taxon>Poaceae</taxon>
        <taxon>BOP clade</taxon>
        <taxon>Oryzoideae</taxon>
        <taxon>Oryzeae</taxon>
        <taxon>Oryzinae</taxon>
        <taxon>Leersia</taxon>
    </lineage>
</organism>